<evidence type="ECO:0000259" key="6">
    <source>
        <dbReference type="PROSITE" id="PS50937"/>
    </source>
</evidence>
<accession>A0ABW9BX91</accession>
<dbReference type="SMART" id="SM00422">
    <property type="entry name" value="HTH_MERR"/>
    <property type="match status" value="1"/>
</dbReference>
<evidence type="ECO:0000256" key="4">
    <source>
        <dbReference type="ARBA" id="ARBA00023125"/>
    </source>
</evidence>
<dbReference type="InterPro" id="IPR000551">
    <property type="entry name" value="MerR-type_HTH_dom"/>
</dbReference>
<protein>
    <submittedName>
        <fullName evidence="7">Cu(I)-responsive transcriptional regulator</fullName>
    </submittedName>
</protein>
<gene>
    <name evidence="7" type="primary">cueR</name>
    <name evidence="7" type="ORF">PQR00_07105</name>
</gene>
<dbReference type="RefSeq" id="WP_408126993.1">
    <property type="nucleotide sequence ID" value="NZ_JAQQDH010000001.1"/>
</dbReference>
<keyword evidence="8" id="KW-1185">Reference proteome</keyword>
<dbReference type="CDD" id="cd01108">
    <property type="entry name" value="HTH_CueR"/>
    <property type="match status" value="1"/>
</dbReference>
<dbReference type="InterPro" id="IPR009061">
    <property type="entry name" value="DNA-bd_dom_put_sf"/>
</dbReference>
<dbReference type="Proteomes" id="UP001629288">
    <property type="component" value="Unassembled WGS sequence"/>
</dbReference>
<dbReference type="InterPro" id="IPR047057">
    <property type="entry name" value="MerR_fam"/>
</dbReference>
<evidence type="ECO:0000256" key="3">
    <source>
        <dbReference type="ARBA" id="ARBA00023015"/>
    </source>
</evidence>
<organism evidence="7 8">
    <name type="scientific">Paraburkholderia strydomiana</name>
    <dbReference type="NCBI Taxonomy" id="1245417"/>
    <lineage>
        <taxon>Bacteria</taxon>
        <taxon>Pseudomonadati</taxon>
        <taxon>Pseudomonadota</taxon>
        <taxon>Betaproteobacteria</taxon>
        <taxon>Burkholderiales</taxon>
        <taxon>Burkholderiaceae</taxon>
        <taxon>Paraburkholderia</taxon>
    </lineage>
</organism>
<evidence type="ECO:0000313" key="8">
    <source>
        <dbReference type="Proteomes" id="UP001629288"/>
    </source>
</evidence>
<evidence type="ECO:0000256" key="2">
    <source>
        <dbReference type="ARBA" id="ARBA00022490"/>
    </source>
</evidence>
<dbReference type="PROSITE" id="PS00552">
    <property type="entry name" value="HTH_MERR_1"/>
    <property type="match status" value="1"/>
</dbReference>
<dbReference type="PROSITE" id="PS50937">
    <property type="entry name" value="HTH_MERR_2"/>
    <property type="match status" value="1"/>
</dbReference>
<dbReference type="Gene3D" id="1.10.1660.10">
    <property type="match status" value="1"/>
</dbReference>
<dbReference type="PANTHER" id="PTHR30204">
    <property type="entry name" value="REDOX-CYCLING DRUG-SENSING TRANSCRIPTIONAL ACTIVATOR SOXR"/>
    <property type="match status" value="1"/>
</dbReference>
<evidence type="ECO:0000256" key="5">
    <source>
        <dbReference type="ARBA" id="ARBA00023163"/>
    </source>
</evidence>
<evidence type="ECO:0000313" key="7">
    <source>
        <dbReference type="EMBL" id="MFM0443351.1"/>
    </source>
</evidence>
<dbReference type="NCBIfam" id="TIGR02044">
    <property type="entry name" value="CueR"/>
    <property type="match status" value="1"/>
</dbReference>
<dbReference type="PANTHER" id="PTHR30204:SF94">
    <property type="entry name" value="HEAVY METAL-DEPENDENT TRANSCRIPTIONAL REGULATOR HI_0293-RELATED"/>
    <property type="match status" value="1"/>
</dbReference>
<reference evidence="7 8" key="1">
    <citation type="journal article" date="2024" name="Chem. Sci.">
        <title>Discovery of megapolipeptins by genome mining of a Burkholderiales bacteria collection.</title>
        <authorList>
            <person name="Paulo B.S."/>
            <person name="Recchia M.J.J."/>
            <person name="Lee S."/>
            <person name="Fergusson C.H."/>
            <person name="Romanowski S.B."/>
            <person name="Hernandez A."/>
            <person name="Krull N."/>
            <person name="Liu D.Y."/>
            <person name="Cavanagh H."/>
            <person name="Bos A."/>
            <person name="Gray C.A."/>
            <person name="Murphy B.T."/>
            <person name="Linington R.G."/>
            <person name="Eustaquio A.S."/>
        </authorList>
    </citation>
    <scope>NUCLEOTIDE SEQUENCE [LARGE SCALE GENOMIC DNA]</scope>
    <source>
        <strain evidence="7 8">RL17-379-BIB-C</strain>
    </source>
</reference>
<keyword evidence="3" id="KW-0805">Transcription regulation</keyword>
<dbReference type="SUPFAM" id="SSF46955">
    <property type="entry name" value="Putative DNA-binding domain"/>
    <property type="match status" value="1"/>
</dbReference>
<name>A0ABW9BX91_9BURK</name>
<comment type="caution">
    <text evidence="7">The sequence shown here is derived from an EMBL/GenBank/DDBJ whole genome shotgun (WGS) entry which is preliminary data.</text>
</comment>
<feature type="domain" description="HTH merR-type" evidence="6">
    <location>
        <begin position="1"/>
        <end position="69"/>
    </location>
</feature>
<sequence>MNIGEAAKASGVSAKMIRHYEETGLIRPAKRTQSNYRVYSPNDVQVLRFIKQARRLGFSMNQITVLLVLWQGGRPSSEVKRLAMGHIADLELRIRELVEMKETLENLAKHCRGDSQPECPILNDLTATRH</sequence>
<comment type="subcellular location">
    <subcellularLocation>
        <location evidence="1">Cytoplasm</location>
    </subcellularLocation>
</comment>
<dbReference type="InterPro" id="IPR011789">
    <property type="entry name" value="CueR"/>
</dbReference>
<proteinExistence type="predicted"/>
<keyword evidence="5" id="KW-0804">Transcription</keyword>
<dbReference type="Pfam" id="PF13411">
    <property type="entry name" value="MerR_1"/>
    <property type="match status" value="1"/>
</dbReference>
<evidence type="ECO:0000256" key="1">
    <source>
        <dbReference type="ARBA" id="ARBA00004496"/>
    </source>
</evidence>
<dbReference type="PRINTS" id="PR00040">
    <property type="entry name" value="HTHMERR"/>
</dbReference>
<keyword evidence="4" id="KW-0238">DNA-binding</keyword>
<dbReference type="EMBL" id="JAQQDH010000001">
    <property type="protein sequence ID" value="MFM0443351.1"/>
    <property type="molecule type" value="Genomic_DNA"/>
</dbReference>
<keyword evidence="2" id="KW-0963">Cytoplasm</keyword>